<organism evidence="2 3">
    <name type="scientific">Oleomonas cavernae</name>
    <dbReference type="NCBI Taxonomy" id="2320859"/>
    <lineage>
        <taxon>Bacteria</taxon>
        <taxon>Pseudomonadati</taxon>
        <taxon>Pseudomonadota</taxon>
        <taxon>Alphaproteobacteria</taxon>
        <taxon>Acetobacterales</taxon>
        <taxon>Acetobacteraceae</taxon>
        <taxon>Oleomonas</taxon>
    </lineage>
</organism>
<evidence type="ECO:0000313" key="2">
    <source>
        <dbReference type="EMBL" id="RJF89614.1"/>
    </source>
</evidence>
<sequence length="159" mass="16645">MKAAGKDAPAPIVAVLDHDDQAFYIGTAKLQVDGKRRTVIAGLAAITLIRHTSVTVNLFSAYDGSQKTGVAVLSNLTRRLKAGIEDLQFVNEDPAAPPAPLPVPSRNEWQAMGSTALIGAVIGGGIGGIGALFVVWRRRRRLARLDALATPAAELAPGD</sequence>
<keyword evidence="1" id="KW-0812">Transmembrane</keyword>
<gene>
    <name evidence="2" type="ORF">D3874_23745</name>
</gene>
<accession>A0A418WHU6</accession>
<reference evidence="2 3" key="1">
    <citation type="submission" date="2018-09" db="EMBL/GenBank/DDBJ databases">
        <authorList>
            <person name="Zhu H."/>
        </authorList>
    </citation>
    <scope>NUCLEOTIDE SEQUENCE [LARGE SCALE GENOMIC DNA]</scope>
    <source>
        <strain evidence="2 3">K1W22B-8</strain>
    </source>
</reference>
<keyword evidence="3" id="KW-1185">Reference proteome</keyword>
<dbReference type="OrthoDB" id="74823at433"/>
<comment type="caution">
    <text evidence="2">The sequence shown here is derived from an EMBL/GenBank/DDBJ whole genome shotgun (WGS) entry which is preliminary data.</text>
</comment>
<dbReference type="AlphaFoldDB" id="A0A418WHU6"/>
<keyword evidence="1" id="KW-1133">Transmembrane helix</keyword>
<feature type="transmembrane region" description="Helical" evidence="1">
    <location>
        <begin position="111"/>
        <end position="136"/>
    </location>
</feature>
<dbReference type="RefSeq" id="WP_119781681.1">
    <property type="nucleotide sequence ID" value="NZ_QYUK01000011.1"/>
</dbReference>
<name>A0A418WHU6_9PROT</name>
<dbReference type="EMBL" id="QYUK01000011">
    <property type="protein sequence ID" value="RJF89614.1"/>
    <property type="molecule type" value="Genomic_DNA"/>
</dbReference>
<proteinExistence type="predicted"/>
<keyword evidence="1" id="KW-0472">Membrane</keyword>
<evidence type="ECO:0000313" key="3">
    <source>
        <dbReference type="Proteomes" id="UP000284605"/>
    </source>
</evidence>
<protein>
    <submittedName>
        <fullName evidence="2">Uncharacterized protein</fullName>
    </submittedName>
</protein>
<dbReference type="Proteomes" id="UP000284605">
    <property type="component" value="Unassembled WGS sequence"/>
</dbReference>
<evidence type="ECO:0000256" key="1">
    <source>
        <dbReference type="SAM" id="Phobius"/>
    </source>
</evidence>